<dbReference type="Proteomes" id="UP000016649">
    <property type="component" value="Unassembled WGS sequence"/>
</dbReference>
<dbReference type="InterPro" id="IPR011990">
    <property type="entry name" value="TPR-like_helical_dom_sf"/>
</dbReference>
<dbReference type="RefSeq" id="WP_021687126.1">
    <property type="nucleotide sequence ID" value="NZ_KI260564.1"/>
</dbReference>
<gene>
    <name evidence="1" type="ORF">HMPREF9193_00911</name>
</gene>
<evidence type="ECO:0000313" key="1">
    <source>
        <dbReference type="EMBL" id="ERJ93442.1"/>
    </source>
</evidence>
<dbReference type="Gene3D" id="1.25.40.10">
    <property type="entry name" value="Tetratricopeptide repeat domain"/>
    <property type="match status" value="1"/>
</dbReference>
<comment type="caution">
    <text evidence="1">The sequence shown here is derived from an EMBL/GenBank/DDBJ whole genome shotgun (WGS) entry which is preliminary data.</text>
</comment>
<reference evidence="1 2" key="1">
    <citation type="submission" date="2013-08" db="EMBL/GenBank/DDBJ databases">
        <authorList>
            <person name="Weinstock G."/>
            <person name="Sodergren E."/>
            <person name="Wylie T."/>
            <person name="Fulton L."/>
            <person name="Fulton R."/>
            <person name="Fronick C."/>
            <person name="O'Laughlin M."/>
            <person name="Godfrey J."/>
            <person name="Miner T."/>
            <person name="Herter B."/>
            <person name="Appelbaum E."/>
            <person name="Cordes M."/>
            <person name="Lek S."/>
            <person name="Wollam A."/>
            <person name="Pepin K.H."/>
            <person name="Palsikar V.B."/>
            <person name="Mitreva M."/>
            <person name="Wilson R.K."/>
        </authorList>
    </citation>
    <scope>NUCLEOTIDE SEQUENCE [LARGE SCALE GENOMIC DNA]</scope>
    <source>
        <strain evidence="1 2">ATCC 700332</strain>
    </source>
</reference>
<dbReference type="SUPFAM" id="SSF48452">
    <property type="entry name" value="TPR-like"/>
    <property type="match status" value="1"/>
</dbReference>
<evidence type="ECO:0000313" key="2">
    <source>
        <dbReference type="Proteomes" id="UP000016649"/>
    </source>
</evidence>
<protein>
    <recommendedName>
        <fullName evidence="3">Tetratricopeptide repeat protein</fullName>
    </recommendedName>
</protein>
<sequence>MTGDLKDVFERHTADGGFIKTTDFPVTSLSSEQKALLNRKGNVFFNQGDIQNARRLFITTGYSDGLTRVADVYYKQGDTLGALKLYLLAHNKSKADQLFEKIAQTVSFYLKEKEEDEK</sequence>
<name>A0ABN0NZA6_TRELE</name>
<dbReference type="EMBL" id="AWVH01000025">
    <property type="protein sequence ID" value="ERJ93442.1"/>
    <property type="molecule type" value="Genomic_DNA"/>
</dbReference>
<keyword evidence="2" id="KW-1185">Reference proteome</keyword>
<proteinExistence type="predicted"/>
<accession>A0ABN0NZA6</accession>
<organism evidence="1 2">
    <name type="scientific">Treponema lecithinolyticum ATCC 700332</name>
    <dbReference type="NCBI Taxonomy" id="1321815"/>
    <lineage>
        <taxon>Bacteria</taxon>
        <taxon>Pseudomonadati</taxon>
        <taxon>Spirochaetota</taxon>
        <taxon>Spirochaetia</taxon>
        <taxon>Spirochaetales</taxon>
        <taxon>Treponemataceae</taxon>
        <taxon>Treponema</taxon>
    </lineage>
</organism>
<evidence type="ECO:0008006" key="3">
    <source>
        <dbReference type="Google" id="ProtNLM"/>
    </source>
</evidence>